<comment type="catalytic activity">
    <reaction evidence="10">
        <text>N-terminal L-seryl-[histone H2A] + acetyl-CoA = N-terminal N(alpha)-acetyl-L-seryl-[histone H2A] + CoA + H(+)</text>
        <dbReference type="Rhea" id="RHEA:50600"/>
        <dbReference type="Rhea" id="RHEA-COMP:12742"/>
        <dbReference type="Rhea" id="RHEA-COMP:12744"/>
        <dbReference type="ChEBI" id="CHEBI:15378"/>
        <dbReference type="ChEBI" id="CHEBI:57287"/>
        <dbReference type="ChEBI" id="CHEBI:57288"/>
        <dbReference type="ChEBI" id="CHEBI:64738"/>
        <dbReference type="ChEBI" id="CHEBI:83690"/>
        <dbReference type="EC" id="2.3.1.257"/>
    </reaction>
</comment>
<comment type="similarity">
    <text evidence="3">Belongs to the acetyltransferase family. NAA40 subfamily.</text>
</comment>
<evidence type="ECO:0000313" key="14">
    <source>
        <dbReference type="EMBL" id="KAF2003518.1"/>
    </source>
</evidence>
<comment type="subcellular location">
    <subcellularLocation>
        <location evidence="2">Cytoplasm</location>
    </subcellularLocation>
    <subcellularLocation>
        <location evidence="1">Nucleus</location>
    </subcellularLocation>
</comment>
<evidence type="ECO:0000256" key="7">
    <source>
        <dbReference type="ARBA" id="ARBA00022679"/>
    </source>
</evidence>
<evidence type="ECO:0000256" key="6">
    <source>
        <dbReference type="ARBA" id="ARBA00022490"/>
    </source>
</evidence>
<dbReference type="GO" id="GO:0043998">
    <property type="term" value="F:histone H2A acetyltransferase activity"/>
    <property type="evidence" value="ECO:0007669"/>
    <property type="project" value="InterPro"/>
</dbReference>
<protein>
    <recommendedName>
        <fullName evidence="5">N-alpha-acetyltransferase 40</fullName>
        <ecNumber evidence="4">2.3.1.257</ecNumber>
    </recommendedName>
</protein>
<keyword evidence="9" id="KW-0012">Acyltransferase</keyword>
<feature type="region of interest" description="Disordered" evidence="12">
    <location>
        <begin position="1"/>
        <end position="81"/>
    </location>
</feature>
<evidence type="ECO:0000259" key="13">
    <source>
        <dbReference type="PROSITE" id="PS51186"/>
    </source>
</evidence>
<dbReference type="PROSITE" id="PS51186">
    <property type="entry name" value="GNAT"/>
    <property type="match status" value="1"/>
</dbReference>
<dbReference type="CDD" id="cd04301">
    <property type="entry name" value="NAT_SF"/>
    <property type="match status" value="1"/>
</dbReference>
<evidence type="ECO:0000256" key="12">
    <source>
        <dbReference type="SAM" id="MobiDB-lite"/>
    </source>
</evidence>
<dbReference type="InterPro" id="IPR016181">
    <property type="entry name" value="Acyl_CoA_acyltransferase"/>
</dbReference>
<reference evidence="14" key="1">
    <citation type="journal article" date="2020" name="Stud. Mycol.">
        <title>101 Dothideomycetes genomes: a test case for predicting lifestyles and emergence of pathogens.</title>
        <authorList>
            <person name="Haridas S."/>
            <person name="Albert R."/>
            <person name="Binder M."/>
            <person name="Bloem J."/>
            <person name="Labutti K."/>
            <person name="Salamov A."/>
            <person name="Andreopoulos B."/>
            <person name="Baker S."/>
            <person name="Barry K."/>
            <person name="Bills G."/>
            <person name="Bluhm B."/>
            <person name="Cannon C."/>
            <person name="Castanera R."/>
            <person name="Culley D."/>
            <person name="Daum C."/>
            <person name="Ezra D."/>
            <person name="Gonzalez J."/>
            <person name="Henrissat B."/>
            <person name="Kuo A."/>
            <person name="Liang C."/>
            <person name="Lipzen A."/>
            <person name="Lutzoni F."/>
            <person name="Magnuson J."/>
            <person name="Mondo S."/>
            <person name="Nolan M."/>
            <person name="Ohm R."/>
            <person name="Pangilinan J."/>
            <person name="Park H.-J."/>
            <person name="Ramirez L."/>
            <person name="Alfaro M."/>
            <person name="Sun H."/>
            <person name="Tritt A."/>
            <person name="Yoshinaga Y."/>
            <person name="Zwiers L.-H."/>
            <person name="Turgeon B."/>
            <person name="Goodwin S."/>
            <person name="Spatafora J."/>
            <person name="Crous P."/>
            <person name="Grigoriev I."/>
        </authorList>
    </citation>
    <scope>NUCLEOTIDE SEQUENCE</scope>
    <source>
        <strain evidence="14">CBS 123094</strain>
    </source>
</reference>
<sequence length="411" mass="46021">MPDSQEATVSKEGPAMPLFKKRKRPTPSITGSRSTSATPEAFSDGNLHAPTSAFSSSMSRTPTPAPSDSRRNSLAPAPIQSIEIEQDDGFLSILPKRRKPTPVPTATDEEQEIVSTMVMRRSSSSDVPLPSLELQEAIKAGGLIYPKLLPKTPPPPPIQFAKFCLPWNKHNWLPRDDPLLSFKTPSFPVAITYHLSSELSPNEMKACFALLEKTSSTHYKRSSMGWDPVAKQEEMREKTMMYLLVRRAPTTTTNDKKPPSPDTILGFLSLMYTYDDPPNEKRPVIYIYEIHLDAALRGAGLGSQLITIAETVAKRSGLSKTMLTVFSANKKALALYNRLGYNKDDCSPADYHLRARRIEHDYKILSKELVLEKEEEKVEEEKVEEEKILSGNRGLYRRVDNVSLCSDVKLR</sequence>
<accession>A0A6A5WR29</accession>
<dbReference type="Proteomes" id="UP000799779">
    <property type="component" value="Unassembled WGS sequence"/>
</dbReference>
<dbReference type="GO" id="GO:0005737">
    <property type="term" value="C:cytoplasm"/>
    <property type="evidence" value="ECO:0007669"/>
    <property type="project" value="UniProtKB-SubCell"/>
</dbReference>
<evidence type="ECO:0000256" key="3">
    <source>
        <dbReference type="ARBA" id="ARBA00008870"/>
    </source>
</evidence>
<evidence type="ECO:0000313" key="15">
    <source>
        <dbReference type="Proteomes" id="UP000799779"/>
    </source>
</evidence>
<dbReference type="GO" id="GO:1990189">
    <property type="term" value="F:protein N-terminal-serine acetyltransferase activity"/>
    <property type="evidence" value="ECO:0007669"/>
    <property type="project" value="UniProtKB-EC"/>
</dbReference>
<dbReference type="PANTHER" id="PTHR20531">
    <property type="entry name" value="N-ALPHA-ACETYLTRANSFERASE 40"/>
    <property type="match status" value="1"/>
</dbReference>
<dbReference type="SUPFAM" id="SSF55729">
    <property type="entry name" value="Acyl-CoA N-acyltransferases (Nat)"/>
    <property type="match status" value="1"/>
</dbReference>
<dbReference type="EMBL" id="ML977572">
    <property type="protein sequence ID" value="KAF2003518.1"/>
    <property type="molecule type" value="Genomic_DNA"/>
</dbReference>
<dbReference type="Gene3D" id="3.40.630.30">
    <property type="match status" value="1"/>
</dbReference>
<feature type="domain" description="N-acetyltransferase" evidence="13">
    <location>
        <begin position="262"/>
        <end position="376"/>
    </location>
</feature>
<dbReference type="OrthoDB" id="424551at2759"/>
<evidence type="ECO:0000256" key="11">
    <source>
        <dbReference type="ARBA" id="ARBA00049524"/>
    </source>
</evidence>
<evidence type="ECO:0000256" key="8">
    <source>
        <dbReference type="ARBA" id="ARBA00023242"/>
    </source>
</evidence>
<organism evidence="14 15">
    <name type="scientific">Amniculicola lignicola CBS 123094</name>
    <dbReference type="NCBI Taxonomy" id="1392246"/>
    <lineage>
        <taxon>Eukaryota</taxon>
        <taxon>Fungi</taxon>
        <taxon>Dikarya</taxon>
        <taxon>Ascomycota</taxon>
        <taxon>Pezizomycotina</taxon>
        <taxon>Dothideomycetes</taxon>
        <taxon>Pleosporomycetidae</taxon>
        <taxon>Pleosporales</taxon>
        <taxon>Amniculicolaceae</taxon>
        <taxon>Amniculicola</taxon>
    </lineage>
</organism>
<name>A0A6A5WR29_9PLEO</name>
<dbReference type="InterPro" id="IPR039949">
    <property type="entry name" value="NAA40"/>
</dbReference>
<evidence type="ECO:0000256" key="4">
    <source>
        <dbReference type="ARBA" id="ARBA00012950"/>
    </source>
</evidence>
<evidence type="ECO:0000256" key="1">
    <source>
        <dbReference type="ARBA" id="ARBA00004123"/>
    </source>
</evidence>
<evidence type="ECO:0000256" key="2">
    <source>
        <dbReference type="ARBA" id="ARBA00004496"/>
    </source>
</evidence>
<dbReference type="Pfam" id="PF00583">
    <property type="entry name" value="Acetyltransf_1"/>
    <property type="match status" value="1"/>
</dbReference>
<evidence type="ECO:0000256" key="10">
    <source>
        <dbReference type="ARBA" id="ARBA00047821"/>
    </source>
</evidence>
<gene>
    <name evidence="14" type="ORF">P154DRAFT_532262</name>
</gene>
<keyword evidence="7" id="KW-0808">Transferase</keyword>
<dbReference type="GO" id="GO:0005634">
    <property type="term" value="C:nucleus"/>
    <property type="evidence" value="ECO:0007669"/>
    <property type="project" value="UniProtKB-SubCell"/>
</dbReference>
<evidence type="ECO:0000256" key="9">
    <source>
        <dbReference type="ARBA" id="ARBA00023315"/>
    </source>
</evidence>
<keyword evidence="6" id="KW-0963">Cytoplasm</keyword>
<proteinExistence type="inferred from homology"/>
<comment type="catalytic activity">
    <reaction evidence="11">
        <text>N-terminal L-seryl-[histone H4] + acetyl-CoA = N-terminal N(alpha)-acetyl-L-seryl-[histone H4] + CoA + H(+)</text>
        <dbReference type="Rhea" id="RHEA:50596"/>
        <dbReference type="Rhea" id="RHEA-COMP:12740"/>
        <dbReference type="Rhea" id="RHEA-COMP:12743"/>
        <dbReference type="ChEBI" id="CHEBI:15378"/>
        <dbReference type="ChEBI" id="CHEBI:57287"/>
        <dbReference type="ChEBI" id="CHEBI:57288"/>
        <dbReference type="ChEBI" id="CHEBI:64738"/>
        <dbReference type="ChEBI" id="CHEBI:83690"/>
        <dbReference type="EC" id="2.3.1.257"/>
    </reaction>
</comment>
<dbReference type="GO" id="GO:0010485">
    <property type="term" value="F:histone H4 acetyltransferase activity"/>
    <property type="evidence" value="ECO:0007669"/>
    <property type="project" value="InterPro"/>
</dbReference>
<feature type="compositionally biased region" description="Polar residues" evidence="12">
    <location>
        <begin position="52"/>
        <end position="62"/>
    </location>
</feature>
<feature type="compositionally biased region" description="Polar residues" evidence="12">
    <location>
        <begin position="27"/>
        <end position="38"/>
    </location>
</feature>
<dbReference type="EC" id="2.3.1.257" evidence="4"/>
<keyword evidence="8" id="KW-0539">Nucleus</keyword>
<dbReference type="InterPro" id="IPR000182">
    <property type="entry name" value="GNAT_dom"/>
</dbReference>
<dbReference type="PANTHER" id="PTHR20531:SF1">
    <property type="entry name" value="N-ALPHA-ACETYLTRANSFERASE 40"/>
    <property type="match status" value="1"/>
</dbReference>
<keyword evidence="15" id="KW-1185">Reference proteome</keyword>
<dbReference type="AlphaFoldDB" id="A0A6A5WR29"/>
<evidence type="ECO:0000256" key="5">
    <source>
        <dbReference type="ARBA" id="ARBA00015043"/>
    </source>
</evidence>